<dbReference type="EMBL" id="WUMU01000001">
    <property type="protein sequence ID" value="MXN16346.1"/>
    <property type="molecule type" value="Genomic_DNA"/>
</dbReference>
<dbReference type="Pfam" id="PF12708">
    <property type="entry name" value="Pect-lyase_RHGA_epim"/>
    <property type="match status" value="1"/>
</dbReference>
<keyword evidence="5" id="KW-1185">Reference proteome</keyword>
<comment type="caution">
    <text evidence="4">The sequence shown here is derived from an EMBL/GenBank/DDBJ whole genome shotgun (WGS) entry which is preliminary data.</text>
</comment>
<dbReference type="SUPFAM" id="SSF51126">
    <property type="entry name" value="Pectin lyase-like"/>
    <property type="match status" value="1"/>
</dbReference>
<evidence type="ECO:0000313" key="4">
    <source>
        <dbReference type="EMBL" id="MXN16346.1"/>
    </source>
</evidence>
<dbReference type="InterPro" id="IPR012334">
    <property type="entry name" value="Pectin_lyas_fold"/>
</dbReference>
<evidence type="ECO:0000256" key="1">
    <source>
        <dbReference type="SAM" id="MobiDB-lite"/>
    </source>
</evidence>
<evidence type="ECO:0000313" key="5">
    <source>
        <dbReference type="Proteomes" id="UP000477911"/>
    </source>
</evidence>
<dbReference type="Pfam" id="PF12571">
    <property type="entry name" value="Phage_tail_fib"/>
    <property type="match status" value="1"/>
</dbReference>
<name>A0A6L7FYF3_9RHOB</name>
<gene>
    <name evidence="4" type="ORF">GR170_00750</name>
</gene>
<dbReference type="InterPro" id="IPR024535">
    <property type="entry name" value="RHGA/B-epi-like_pectate_lyase"/>
</dbReference>
<proteinExistence type="predicted"/>
<dbReference type="AlphaFoldDB" id="A0A6L7FYF3"/>
<feature type="domain" description="Rhamnogalacturonase A/B/Epimerase-like pectate lyase" evidence="3">
    <location>
        <begin position="198"/>
        <end position="281"/>
    </location>
</feature>
<reference evidence="4 5" key="1">
    <citation type="submission" date="2019-12" db="EMBL/GenBank/DDBJ databases">
        <authorList>
            <person name="Li M."/>
        </authorList>
    </citation>
    <scope>NUCLEOTIDE SEQUENCE [LARGE SCALE GENOMIC DNA]</scope>
    <source>
        <strain evidence="4 5">GBMRC 2024</strain>
    </source>
</reference>
<protein>
    <submittedName>
        <fullName evidence="4">Uncharacterized protein</fullName>
    </submittedName>
</protein>
<feature type="domain" description="Phage tail fibre protein N-terminal" evidence="2">
    <location>
        <begin position="4"/>
        <end position="98"/>
    </location>
</feature>
<dbReference type="InterPro" id="IPR022225">
    <property type="entry name" value="Phage_tail_fibre_N"/>
</dbReference>
<sequence length="741" mass="78382">MPTTLLTDVAEQKINLAAGSGSAVVITHIAVGDGGGATYDPSNDQSALQNEVARVAVYQSELLAPNSWRVRAEFGVDTAAAYVREIGFFDQDGDLISVWAGADVVPRQTGAIAYLIDHVLNFSRVAEGLVIVKPDAEGTEYLSPDSLLKSQEARRGEGATWAAKGGFLYREAAEGAEDAHVTTAGGVGLYVVPINGVINAAACGALGDGETDDAGALQAAIAATEAQRAILQVTAGAGAYRYGAELKVTKPISFLGSGRRNTIFEPMDGYSGWFMSITETSFVGSGNQSDELNIGNDNAGVTLADFSVRSSRTGVVQHGFRCVGRNDRMQWRSVYVEQLQGTHFHFGYNNGVDSDGDDNPSFIRECDFYNVESRGGGDADSKAPAVVIDSWGIGDATNLCNFYSMRVVYARHVGMDIRHNGSRVRDGGTPIAMNAIRRLHFYSLLLHATTDAAYATSEPTVRITGWVNLLTFSGLMMNSFAADQTAVEVNARTMSIYDGTTYTDRLIAPDGLSFDCDVSAGDGKTFVFNGVGAVDLKMREVAAIGTDLTVGAAVTGPIVVAAPQDTTMDIATEAANKVFCYNNKLAGLNMVTTGLTVGVYEDSPRILSGSGSPVGAVSAPAGSLYMRKDQAPGEKDSDQLWAKYAGSESNGWFPLQLAAYFNDASYPSALTPGASYVVDDLRRIGAATSDGEAIQAAMWRDTPPTSATDDGQPSEMASDGAYLYLCVAANTWVRAGLSTWT</sequence>
<dbReference type="InterPro" id="IPR011050">
    <property type="entry name" value="Pectin_lyase_fold/virulence"/>
</dbReference>
<evidence type="ECO:0000259" key="2">
    <source>
        <dbReference type="Pfam" id="PF12571"/>
    </source>
</evidence>
<dbReference type="RefSeq" id="WP_160890890.1">
    <property type="nucleotide sequence ID" value="NZ_WUMU01000001.1"/>
</dbReference>
<dbReference type="Proteomes" id="UP000477911">
    <property type="component" value="Unassembled WGS sequence"/>
</dbReference>
<dbReference type="Gene3D" id="2.160.20.10">
    <property type="entry name" value="Single-stranded right-handed beta-helix, Pectin lyase-like"/>
    <property type="match status" value="1"/>
</dbReference>
<accession>A0A6L7FYF3</accession>
<evidence type="ECO:0000259" key="3">
    <source>
        <dbReference type="Pfam" id="PF12708"/>
    </source>
</evidence>
<organism evidence="4 5">
    <name type="scientific">Pseudooceanicola albus</name>
    <dbReference type="NCBI Taxonomy" id="2692189"/>
    <lineage>
        <taxon>Bacteria</taxon>
        <taxon>Pseudomonadati</taxon>
        <taxon>Pseudomonadota</taxon>
        <taxon>Alphaproteobacteria</taxon>
        <taxon>Rhodobacterales</taxon>
        <taxon>Paracoccaceae</taxon>
        <taxon>Pseudooceanicola</taxon>
    </lineage>
</organism>
<feature type="region of interest" description="Disordered" evidence="1">
    <location>
        <begin position="695"/>
        <end position="714"/>
    </location>
</feature>